<dbReference type="Pfam" id="PF00512">
    <property type="entry name" value="HisKA"/>
    <property type="match status" value="1"/>
</dbReference>
<dbReference type="PANTHER" id="PTHR45436">
    <property type="entry name" value="SENSOR HISTIDINE KINASE YKOH"/>
    <property type="match status" value="1"/>
</dbReference>
<comment type="subcellular location">
    <subcellularLocation>
        <location evidence="2">Membrane</location>
        <topology evidence="2">Multi-pass membrane protein</topology>
    </subcellularLocation>
</comment>
<feature type="transmembrane region" description="Helical" evidence="11">
    <location>
        <begin position="167"/>
        <end position="189"/>
    </location>
</feature>
<dbReference type="PROSITE" id="PS50109">
    <property type="entry name" value="HIS_KIN"/>
    <property type="match status" value="1"/>
</dbReference>
<dbReference type="InterPro" id="IPR036890">
    <property type="entry name" value="HATPase_C_sf"/>
</dbReference>
<evidence type="ECO:0000256" key="7">
    <source>
        <dbReference type="ARBA" id="ARBA00022777"/>
    </source>
</evidence>
<evidence type="ECO:0000256" key="9">
    <source>
        <dbReference type="ARBA" id="ARBA00023012"/>
    </source>
</evidence>
<dbReference type="CDD" id="cd00082">
    <property type="entry name" value="HisKA"/>
    <property type="match status" value="1"/>
</dbReference>
<dbReference type="GO" id="GO:0005886">
    <property type="term" value="C:plasma membrane"/>
    <property type="evidence" value="ECO:0007669"/>
    <property type="project" value="TreeGrafter"/>
</dbReference>
<comment type="caution">
    <text evidence="13">The sequence shown here is derived from an EMBL/GenBank/DDBJ whole genome shotgun (WGS) entry which is preliminary data.</text>
</comment>
<keyword evidence="8 11" id="KW-1133">Transmembrane helix</keyword>
<dbReference type="GO" id="GO:0000155">
    <property type="term" value="F:phosphorelay sensor kinase activity"/>
    <property type="evidence" value="ECO:0007669"/>
    <property type="project" value="InterPro"/>
</dbReference>
<dbReference type="PATRIC" id="fig|1141662.3.peg.738"/>
<dbReference type="HOGENOM" id="CLU_000445_89_37_6"/>
<organism evidence="13 14">
    <name type="scientific">Providencia burhodogranariea DSM 19968</name>
    <dbReference type="NCBI Taxonomy" id="1141662"/>
    <lineage>
        <taxon>Bacteria</taxon>
        <taxon>Pseudomonadati</taxon>
        <taxon>Pseudomonadota</taxon>
        <taxon>Gammaproteobacteria</taxon>
        <taxon>Enterobacterales</taxon>
        <taxon>Morganellaceae</taxon>
        <taxon>Providencia</taxon>
    </lineage>
</organism>
<dbReference type="Gene3D" id="3.30.565.10">
    <property type="entry name" value="Histidine kinase-like ATPase, C-terminal domain"/>
    <property type="match status" value="1"/>
</dbReference>
<reference evidence="13 14" key="1">
    <citation type="journal article" date="2012" name="BMC Genomics">
        <title>Comparative genomics of bacteria in the genus Providencia isolated from wild Drosophila melanogaster.</title>
        <authorList>
            <person name="Galac M.R."/>
            <person name="Lazzaro B.P."/>
        </authorList>
    </citation>
    <scope>NUCLEOTIDE SEQUENCE [LARGE SCALE GENOMIC DNA]</scope>
    <source>
        <strain evidence="13 14">DSM 19968</strain>
    </source>
</reference>
<feature type="domain" description="Histidine kinase" evidence="12">
    <location>
        <begin position="246"/>
        <end position="457"/>
    </location>
</feature>
<dbReference type="PANTHER" id="PTHR45436:SF15">
    <property type="entry name" value="SENSOR HISTIDINE KINASE CUSS"/>
    <property type="match status" value="1"/>
</dbReference>
<dbReference type="InterPro" id="IPR036097">
    <property type="entry name" value="HisK_dim/P_sf"/>
</dbReference>
<dbReference type="CDD" id="cd00075">
    <property type="entry name" value="HATPase"/>
    <property type="match status" value="1"/>
</dbReference>
<dbReference type="SUPFAM" id="SSF47384">
    <property type="entry name" value="Homodimeric domain of signal transducing histidine kinase"/>
    <property type="match status" value="1"/>
</dbReference>
<proteinExistence type="predicted"/>
<dbReference type="STRING" id="1141662.OOA_03659"/>
<keyword evidence="9" id="KW-0902">Two-component regulatory system</keyword>
<evidence type="ECO:0000256" key="5">
    <source>
        <dbReference type="ARBA" id="ARBA00022679"/>
    </source>
</evidence>
<gene>
    <name evidence="13" type="ORF">OOA_03659</name>
</gene>
<protein>
    <recommendedName>
        <fullName evidence="3">histidine kinase</fullName>
        <ecNumber evidence="3">2.7.13.3</ecNumber>
    </recommendedName>
</protein>
<evidence type="ECO:0000256" key="10">
    <source>
        <dbReference type="ARBA" id="ARBA00023136"/>
    </source>
</evidence>
<evidence type="ECO:0000256" key="8">
    <source>
        <dbReference type="ARBA" id="ARBA00022989"/>
    </source>
</evidence>
<dbReference type="InterPro" id="IPR050428">
    <property type="entry name" value="TCS_sensor_his_kinase"/>
</dbReference>
<evidence type="ECO:0000256" key="2">
    <source>
        <dbReference type="ARBA" id="ARBA00004141"/>
    </source>
</evidence>
<dbReference type="InterPro" id="IPR004358">
    <property type="entry name" value="Sig_transdc_His_kin-like_C"/>
</dbReference>
<evidence type="ECO:0000256" key="4">
    <source>
        <dbReference type="ARBA" id="ARBA00022553"/>
    </source>
</evidence>
<dbReference type="eggNOG" id="COG2205">
    <property type="taxonomic scope" value="Bacteria"/>
</dbReference>
<keyword evidence="14" id="KW-1185">Reference proteome</keyword>
<dbReference type="SMART" id="SM00387">
    <property type="entry name" value="HATPase_c"/>
    <property type="match status" value="1"/>
</dbReference>
<sequence length="457" mass="51762">MHNQVKVKSFFIYTFFLQISSVFLLWLLLVGWLKFFYLPDVNDDFNQQQKIVTQGFADSLNVVSDNPEYFKRIAASLQKMYTDAMENGLDVSYEPVVIVRNSQGNTLYRNSDKVEISQNISFDQLKNQYPDWHFTSVWNNEGTFEVILAESYLDRISMIGSPAEGTAIPLLFILGLMLIAIIITAYFSLRPLRQAAMIVSSRQPGNLTPIDVKQQYKEIRPIINAINNLMARVESANQREKRFMADAAHELRTPIAAVIAQLHLLMQIQNVKEKEQIVKDMQETLNRAAPLSHQLIDLARLEAEDFSINKQQVDLPILISHITSLHVPYAINQDIDIEFQSADSVLITTDKLLLTTIFTNILENSIKYSGDRGKIKITIKDLNPYGATITVQDNGRGIPQESRQHIFSRFYRVPGTTETGSGLGLSIAHHLATKIDSTIRVTDGLENKGIGFIIELL</sequence>
<evidence type="ECO:0000256" key="1">
    <source>
        <dbReference type="ARBA" id="ARBA00000085"/>
    </source>
</evidence>
<evidence type="ECO:0000256" key="6">
    <source>
        <dbReference type="ARBA" id="ARBA00022692"/>
    </source>
</evidence>
<dbReference type="PRINTS" id="PR00344">
    <property type="entry name" value="BCTRLSENSOR"/>
</dbReference>
<dbReference type="EC" id="2.7.13.3" evidence="3"/>
<dbReference type="Pfam" id="PF02518">
    <property type="entry name" value="HATPase_c"/>
    <property type="match status" value="1"/>
</dbReference>
<feature type="transmembrane region" description="Helical" evidence="11">
    <location>
        <begin position="12"/>
        <end position="33"/>
    </location>
</feature>
<keyword evidence="7 13" id="KW-0418">Kinase</keyword>
<dbReference type="EMBL" id="AKKL01000012">
    <property type="protein sequence ID" value="EKT63925.1"/>
    <property type="molecule type" value="Genomic_DNA"/>
</dbReference>
<evidence type="ECO:0000256" key="3">
    <source>
        <dbReference type="ARBA" id="ARBA00012438"/>
    </source>
</evidence>
<dbReference type="InterPro" id="IPR003594">
    <property type="entry name" value="HATPase_dom"/>
</dbReference>
<keyword evidence="10 11" id="KW-0472">Membrane</keyword>
<evidence type="ECO:0000259" key="12">
    <source>
        <dbReference type="PROSITE" id="PS50109"/>
    </source>
</evidence>
<evidence type="ECO:0000313" key="13">
    <source>
        <dbReference type="EMBL" id="EKT63925.1"/>
    </source>
</evidence>
<dbReference type="SUPFAM" id="SSF55874">
    <property type="entry name" value="ATPase domain of HSP90 chaperone/DNA topoisomerase II/histidine kinase"/>
    <property type="match status" value="1"/>
</dbReference>
<dbReference type="InterPro" id="IPR005467">
    <property type="entry name" value="His_kinase_dom"/>
</dbReference>
<dbReference type="Proteomes" id="UP000009336">
    <property type="component" value="Unassembled WGS sequence"/>
</dbReference>
<dbReference type="AlphaFoldDB" id="K8X659"/>
<keyword evidence="6 11" id="KW-0812">Transmembrane</keyword>
<dbReference type="InterPro" id="IPR003661">
    <property type="entry name" value="HisK_dim/P_dom"/>
</dbReference>
<evidence type="ECO:0000256" key="11">
    <source>
        <dbReference type="SAM" id="Phobius"/>
    </source>
</evidence>
<accession>K8X659</accession>
<dbReference type="Gene3D" id="1.10.287.130">
    <property type="match status" value="1"/>
</dbReference>
<evidence type="ECO:0000313" key="14">
    <source>
        <dbReference type="Proteomes" id="UP000009336"/>
    </source>
</evidence>
<name>K8X659_9GAMM</name>
<keyword evidence="5" id="KW-0808">Transferase</keyword>
<dbReference type="SMART" id="SM00388">
    <property type="entry name" value="HisKA"/>
    <property type="match status" value="1"/>
</dbReference>
<comment type="catalytic activity">
    <reaction evidence="1">
        <text>ATP + protein L-histidine = ADP + protein N-phospho-L-histidine.</text>
        <dbReference type="EC" id="2.7.13.3"/>
    </reaction>
</comment>
<keyword evidence="4" id="KW-0597">Phosphoprotein</keyword>